<organism evidence="2 3">
    <name type="scientific">Ciona savignyi</name>
    <name type="common">Pacific transparent sea squirt</name>
    <dbReference type="NCBI Taxonomy" id="51511"/>
    <lineage>
        <taxon>Eukaryota</taxon>
        <taxon>Metazoa</taxon>
        <taxon>Chordata</taxon>
        <taxon>Tunicata</taxon>
        <taxon>Ascidiacea</taxon>
        <taxon>Phlebobranchia</taxon>
        <taxon>Cionidae</taxon>
        <taxon>Ciona</taxon>
    </lineage>
</organism>
<keyword evidence="1" id="KW-0812">Transmembrane</keyword>
<evidence type="ECO:0000256" key="1">
    <source>
        <dbReference type="SAM" id="Phobius"/>
    </source>
</evidence>
<dbReference type="OMA" id="RDAGCCD"/>
<reference evidence="2" key="2">
    <citation type="submission" date="2025-08" db="UniProtKB">
        <authorList>
            <consortium name="Ensembl"/>
        </authorList>
    </citation>
    <scope>IDENTIFICATION</scope>
</reference>
<dbReference type="GO" id="GO:0016020">
    <property type="term" value="C:membrane"/>
    <property type="evidence" value="ECO:0007669"/>
    <property type="project" value="InterPro"/>
</dbReference>
<keyword evidence="1" id="KW-1133">Transmembrane helix</keyword>
<dbReference type="Ensembl" id="ENSCSAVT00000017106.1">
    <property type="protein sequence ID" value="ENSCSAVP00000016923.1"/>
    <property type="gene ID" value="ENSCSAVG00000009954.1"/>
</dbReference>
<dbReference type="GeneTree" id="ENSGT00390000006915"/>
<dbReference type="InParanoid" id="H2ZH57"/>
<dbReference type="AlphaFoldDB" id="H2ZH57"/>
<feature type="transmembrane region" description="Helical" evidence="1">
    <location>
        <begin position="171"/>
        <end position="189"/>
    </location>
</feature>
<dbReference type="eggNOG" id="KOG4800">
    <property type="taxonomic scope" value="Eukaryota"/>
</dbReference>
<keyword evidence="1" id="KW-0472">Membrane</keyword>
<sequence length="217" mass="23609">MSMHSLHDLDEAQSYKGYNIDRNGDVTEFYDHRNDDGENSVSTARHPLVTTATPATSTVAPRKKRKVRYRDAGCCDGCVNCLVTIGNMPFATAFAVLLCWLGTAMFIGGGWSALDATITLFLDHGPLAGNPANHPAPQYLYTGNAFAPQFIPLNKDDLGNRVPEVFQGIKYSFYGLIPFMLIFTIVLACDNRKSSRALASKKRSCKTSSSGICVTAA</sequence>
<dbReference type="HOGENOM" id="CLU_089167_0_0_1"/>
<keyword evidence="3" id="KW-1185">Reference proteome</keyword>
<dbReference type="Pfam" id="PF01275">
    <property type="entry name" value="Myelin_PLP"/>
    <property type="match status" value="1"/>
</dbReference>
<protein>
    <submittedName>
        <fullName evidence="2">Uncharacterized protein</fullName>
    </submittedName>
</protein>
<accession>H2ZH57</accession>
<reference evidence="3" key="1">
    <citation type="submission" date="2003-08" db="EMBL/GenBank/DDBJ databases">
        <authorList>
            <person name="Birren B."/>
            <person name="Nusbaum C."/>
            <person name="Abebe A."/>
            <person name="Abouelleil A."/>
            <person name="Adekoya E."/>
            <person name="Ait-zahra M."/>
            <person name="Allen N."/>
            <person name="Allen T."/>
            <person name="An P."/>
            <person name="Anderson M."/>
            <person name="Anderson S."/>
            <person name="Arachchi H."/>
            <person name="Armbruster J."/>
            <person name="Bachantsang P."/>
            <person name="Baldwin J."/>
            <person name="Barry A."/>
            <person name="Bayul T."/>
            <person name="Blitshsteyn B."/>
            <person name="Bloom T."/>
            <person name="Blye J."/>
            <person name="Boguslavskiy L."/>
            <person name="Borowsky M."/>
            <person name="Boukhgalter B."/>
            <person name="Brunache A."/>
            <person name="Butler J."/>
            <person name="Calixte N."/>
            <person name="Calvo S."/>
            <person name="Camarata J."/>
            <person name="Campo K."/>
            <person name="Chang J."/>
            <person name="Cheshatsang Y."/>
            <person name="Citroen M."/>
            <person name="Collymore A."/>
            <person name="Considine T."/>
            <person name="Cook A."/>
            <person name="Cooke P."/>
            <person name="Corum B."/>
            <person name="Cuomo C."/>
            <person name="David R."/>
            <person name="Dawoe T."/>
            <person name="Degray S."/>
            <person name="Dodge S."/>
            <person name="Dooley K."/>
            <person name="Dorje P."/>
            <person name="Dorjee K."/>
            <person name="Dorris L."/>
            <person name="Duffey N."/>
            <person name="Dupes A."/>
            <person name="Elkins T."/>
            <person name="Engels R."/>
            <person name="Erickson J."/>
            <person name="Farina A."/>
            <person name="Faro S."/>
            <person name="Ferreira P."/>
            <person name="Fischer H."/>
            <person name="Fitzgerald M."/>
            <person name="Foley K."/>
            <person name="Gage D."/>
            <person name="Galagan J."/>
            <person name="Gearin G."/>
            <person name="Gnerre S."/>
            <person name="Gnirke A."/>
            <person name="Goyette A."/>
            <person name="Graham J."/>
            <person name="Grandbois E."/>
            <person name="Gyaltsen K."/>
            <person name="Hafez N."/>
            <person name="Hagopian D."/>
            <person name="Hagos B."/>
            <person name="Hall J."/>
            <person name="Hatcher B."/>
            <person name="Heller A."/>
            <person name="Higgins H."/>
            <person name="Honan T."/>
            <person name="Horn A."/>
            <person name="Houde N."/>
            <person name="Hughes L."/>
            <person name="Hulme W."/>
            <person name="Husby E."/>
            <person name="Iliev I."/>
            <person name="Jaffe D."/>
            <person name="Jones C."/>
            <person name="Kamal M."/>
            <person name="Kamat A."/>
            <person name="Kamvysselis M."/>
            <person name="Karlsson E."/>
            <person name="Kells C."/>
            <person name="Kieu A."/>
            <person name="Kisner P."/>
            <person name="Kodira C."/>
            <person name="Kulbokas E."/>
            <person name="Labutti K."/>
            <person name="Lama D."/>
            <person name="Landers T."/>
            <person name="Leger J."/>
            <person name="Levine S."/>
            <person name="Lewis D."/>
            <person name="Lewis T."/>
            <person name="Lindblad-toh K."/>
            <person name="Liu X."/>
            <person name="Lokyitsang T."/>
            <person name="Lokyitsang Y."/>
            <person name="Lucien O."/>
            <person name="Lui A."/>
            <person name="Ma L.J."/>
            <person name="Mabbitt R."/>
            <person name="Macdonald J."/>
            <person name="Maclean C."/>
            <person name="Major J."/>
            <person name="Manning J."/>
            <person name="Marabella R."/>
            <person name="Maru K."/>
            <person name="Matthews C."/>
            <person name="Mauceli E."/>
            <person name="Mccarthy M."/>
            <person name="Mcdonough S."/>
            <person name="Mcghee T."/>
            <person name="Meldrim J."/>
            <person name="Meneus L."/>
            <person name="Mesirov J."/>
            <person name="Mihalev A."/>
            <person name="Mihova T."/>
            <person name="Mikkelsen T."/>
            <person name="Mlenga V."/>
            <person name="Moru K."/>
            <person name="Mozes J."/>
            <person name="Mulrain L."/>
            <person name="Munson G."/>
            <person name="Naylor J."/>
            <person name="Newes C."/>
            <person name="Nguyen C."/>
            <person name="Nguyen N."/>
            <person name="Nguyen T."/>
            <person name="Nicol R."/>
            <person name="Nielsen C."/>
            <person name="Nizzari M."/>
            <person name="Norbu C."/>
            <person name="Norbu N."/>
            <person name="O'donnell P."/>
            <person name="Okoawo O."/>
            <person name="O'leary S."/>
            <person name="Omotosho B."/>
            <person name="O'neill K."/>
            <person name="Osman S."/>
            <person name="Parker S."/>
            <person name="Perrin D."/>
            <person name="Phunkhang P."/>
            <person name="Piqani B."/>
            <person name="Purcell S."/>
            <person name="Rachupka T."/>
            <person name="Ramasamy U."/>
            <person name="Rameau R."/>
            <person name="Ray V."/>
            <person name="Raymond C."/>
            <person name="Retta R."/>
            <person name="Richardson S."/>
            <person name="Rise C."/>
            <person name="Rodriguez J."/>
            <person name="Rogers J."/>
            <person name="Rogov P."/>
            <person name="Rutman M."/>
            <person name="Schupbach R."/>
            <person name="Seaman C."/>
            <person name="Settipalli S."/>
            <person name="Sharpe T."/>
            <person name="Sheridan J."/>
            <person name="Sherpa N."/>
            <person name="Shi J."/>
            <person name="Smirnov S."/>
            <person name="Smith C."/>
            <person name="Sougnez C."/>
            <person name="Spencer B."/>
            <person name="Stalker J."/>
            <person name="Stange-thomann N."/>
            <person name="Stavropoulos S."/>
            <person name="Stetson K."/>
            <person name="Stone C."/>
            <person name="Stone S."/>
            <person name="Stubbs M."/>
            <person name="Talamas J."/>
            <person name="Tchuinga P."/>
            <person name="Tenzing P."/>
            <person name="Tesfaye S."/>
            <person name="Theodore J."/>
            <person name="Thoulutsang Y."/>
            <person name="Topham K."/>
            <person name="Towey S."/>
            <person name="Tsamla T."/>
            <person name="Tsomo N."/>
            <person name="Vallee D."/>
            <person name="Vassiliev H."/>
            <person name="Venkataraman V."/>
            <person name="Vinson J."/>
            <person name="Vo A."/>
            <person name="Wade C."/>
            <person name="Wang S."/>
            <person name="Wangchuk T."/>
            <person name="Wangdi T."/>
            <person name="Whittaker C."/>
            <person name="Wilkinson J."/>
            <person name="Wu Y."/>
            <person name="Wyman D."/>
            <person name="Yadav S."/>
            <person name="Yang S."/>
            <person name="Yang X."/>
            <person name="Yeager S."/>
            <person name="Yee E."/>
            <person name="Young G."/>
            <person name="Zainoun J."/>
            <person name="Zembeck L."/>
            <person name="Zimmer A."/>
            <person name="Zody M."/>
            <person name="Lander E."/>
        </authorList>
    </citation>
    <scope>NUCLEOTIDE SEQUENCE [LARGE SCALE GENOMIC DNA]</scope>
</reference>
<dbReference type="Proteomes" id="UP000007875">
    <property type="component" value="Unassembled WGS sequence"/>
</dbReference>
<reference evidence="2" key="3">
    <citation type="submission" date="2025-09" db="UniProtKB">
        <authorList>
            <consortium name="Ensembl"/>
        </authorList>
    </citation>
    <scope>IDENTIFICATION</scope>
</reference>
<evidence type="ECO:0000313" key="2">
    <source>
        <dbReference type="Ensembl" id="ENSCSAVP00000016923.1"/>
    </source>
</evidence>
<evidence type="ECO:0000313" key="3">
    <source>
        <dbReference type="Proteomes" id="UP000007875"/>
    </source>
</evidence>
<proteinExistence type="predicted"/>
<dbReference type="InterPro" id="IPR001614">
    <property type="entry name" value="Myelin_PLP"/>
</dbReference>
<name>H2ZH57_CIOSA</name>
<feature type="transmembrane region" description="Helical" evidence="1">
    <location>
        <begin position="90"/>
        <end position="114"/>
    </location>
</feature>